<organism evidence="4 5">
    <name type="scientific">Paramarasmius palmivorus</name>
    <dbReference type="NCBI Taxonomy" id="297713"/>
    <lineage>
        <taxon>Eukaryota</taxon>
        <taxon>Fungi</taxon>
        <taxon>Dikarya</taxon>
        <taxon>Basidiomycota</taxon>
        <taxon>Agaricomycotina</taxon>
        <taxon>Agaricomycetes</taxon>
        <taxon>Agaricomycetidae</taxon>
        <taxon>Agaricales</taxon>
        <taxon>Marasmiineae</taxon>
        <taxon>Marasmiaceae</taxon>
        <taxon>Paramarasmius</taxon>
    </lineage>
</organism>
<feature type="transmembrane region" description="Helical" evidence="1">
    <location>
        <begin position="301"/>
        <end position="325"/>
    </location>
</feature>
<keyword evidence="5" id="KW-1185">Reference proteome</keyword>
<evidence type="ECO:0000259" key="3">
    <source>
        <dbReference type="Pfam" id="PF12955"/>
    </source>
</evidence>
<dbReference type="InterPro" id="IPR024382">
    <property type="entry name" value="Vps3844_C"/>
</dbReference>
<sequence length="344" mass="36907">MFVVGFLLSVLHIAEAVNVYLSPEPAKLSSQLSPEDASAALSHHLGLEMFEAVPEAMKGVYEQVSFVAQGQRHALLVTIDDADAKDVVPLSLIPSFKLSIPPSFQVDSLSSVVSTYLHRAKHSYSSIYESTWDASEVQSVHSFIYNSEDPVFATLDLSTLSRVREETGSNSRTYKNAVQDLRSLFDKLSDDEGVHLAILTYSSTPTLSYTKRQASQVPLPPNHAPPQQPISSISTCFGSADICTNATSSCSGRGQCVEASKLGRTCFVCACAATKTGEGNKAKTVNWVGERCERRDVSSSFVLFAGTAIVMIVLAIGSVSLLYAVGEQSLPPTLTGTAVTAKKD</sequence>
<keyword evidence="1" id="KW-0472">Membrane</keyword>
<evidence type="ECO:0000313" key="5">
    <source>
        <dbReference type="Proteomes" id="UP001383192"/>
    </source>
</evidence>
<dbReference type="AlphaFoldDB" id="A0AAW0CXB3"/>
<gene>
    <name evidence="4" type="ORF">VNI00_008567</name>
</gene>
<proteinExistence type="predicted"/>
<evidence type="ECO:0000313" key="4">
    <source>
        <dbReference type="EMBL" id="KAK7043213.1"/>
    </source>
</evidence>
<keyword evidence="1" id="KW-0812">Transmembrane</keyword>
<protein>
    <recommendedName>
        <fullName evidence="3">Vacuolar sorting protein Vps3844 C-terminal domain-containing protein</fullName>
    </recommendedName>
</protein>
<dbReference type="Proteomes" id="UP001383192">
    <property type="component" value="Unassembled WGS sequence"/>
</dbReference>
<dbReference type="InterPro" id="IPR053065">
    <property type="entry name" value="Archenteron_Induction-Rel"/>
</dbReference>
<keyword evidence="2" id="KW-0732">Signal</keyword>
<dbReference type="PANTHER" id="PTHR36853:SF1">
    <property type="entry name" value="DUF3844 DOMAIN-CONTAINING PROTEIN"/>
    <property type="match status" value="1"/>
</dbReference>
<dbReference type="GO" id="GO:0005783">
    <property type="term" value="C:endoplasmic reticulum"/>
    <property type="evidence" value="ECO:0007669"/>
    <property type="project" value="TreeGrafter"/>
</dbReference>
<dbReference type="PANTHER" id="PTHR36853">
    <property type="entry name" value="EXPRESSED PROTEIN"/>
    <property type="match status" value="1"/>
</dbReference>
<dbReference type="Pfam" id="PF12955">
    <property type="entry name" value="Vps3844_C"/>
    <property type="match status" value="1"/>
</dbReference>
<comment type="caution">
    <text evidence="4">The sequence shown here is derived from an EMBL/GenBank/DDBJ whole genome shotgun (WGS) entry which is preliminary data.</text>
</comment>
<evidence type="ECO:0000256" key="2">
    <source>
        <dbReference type="SAM" id="SignalP"/>
    </source>
</evidence>
<dbReference type="EMBL" id="JAYKXP010000029">
    <property type="protein sequence ID" value="KAK7043213.1"/>
    <property type="molecule type" value="Genomic_DNA"/>
</dbReference>
<evidence type="ECO:0000256" key="1">
    <source>
        <dbReference type="SAM" id="Phobius"/>
    </source>
</evidence>
<reference evidence="4 5" key="1">
    <citation type="submission" date="2024-01" db="EMBL/GenBank/DDBJ databases">
        <title>A draft genome for a cacao thread blight-causing isolate of Paramarasmius palmivorus.</title>
        <authorList>
            <person name="Baruah I.K."/>
            <person name="Bukari Y."/>
            <person name="Amoako-Attah I."/>
            <person name="Meinhardt L.W."/>
            <person name="Bailey B.A."/>
            <person name="Cohen S.P."/>
        </authorList>
    </citation>
    <scope>NUCLEOTIDE SEQUENCE [LARGE SCALE GENOMIC DNA]</scope>
    <source>
        <strain evidence="4 5">GH-12</strain>
    </source>
</reference>
<accession>A0AAW0CXB3</accession>
<name>A0AAW0CXB3_9AGAR</name>
<keyword evidence="1" id="KW-1133">Transmembrane helix</keyword>
<feature type="chain" id="PRO_5043776872" description="Vacuolar sorting protein Vps3844 C-terminal domain-containing protein" evidence="2">
    <location>
        <begin position="17"/>
        <end position="344"/>
    </location>
</feature>
<feature type="domain" description="Vacuolar sorting protein Vps3844 C-terminal" evidence="3">
    <location>
        <begin position="236"/>
        <end position="335"/>
    </location>
</feature>
<feature type="signal peptide" evidence="2">
    <location>
        <begin position="1"/>
        <end position="16"/>
    </location>
</feature>